<dbReference type="Proteomes" id="UP001172680">
    <property type="component" value="Unassembled WGS sequence"/>
</dbReference>
<proteinExistence type="predicted"/>
<sequence>MQTFVDAYYDPAFRTAQATHAGKTLKKFKASLRPCEELFEFLRDVDVGLADQLAERRAELEIDVSNSWKASFNKQQQVYEVLPPTIGRLDLSKYEATKAPSLYHTNEPDNDGSILGICVLIGMS</sequence>
<dbReference type="EMBL" id="JAPDRP010000026">
    <property type="protein sequence ID" value="KAJ9635954.1"/>
    <property type="molecule type" value="Genomic_DNA"/>
</dbReference>
<name>A0ACC2YLF3_9PEZI</name>
<evidence type="ECO:0000313" key="2">
    <source>
        <dbReference type="Proteomes" id="UP001172680"/>
    </source>
</evidence>
<evidence type="ECO:0000313" key="1">
    <source>
        <dbReference type="EMBL" id="KAJ9635954.1"/>
    </source>
</evidence>
<accession>A0ACC2YLF3</accession>
<organism evidence="1 2">
    <name type="scientific">Coniosporium tulheliwenetii</name>
    <dbReference type="NCBI Taxonomy" id="3383036"/>
    <lineage>
        <taxon>Eukaryota</taxon>
        <taxon>Fungi</taxon>
        <taxon>Dikarya</taxon>
        <taxon>Ascomycota</taxon>
        <taxon>Pezizomycotina</taxon>
        <taxon>Dothideomycetes</taxon>
        <taxon>Dothideomycetes incertae sedis</taxon>
        <taxon>Coniosporium</taxon>
    </lineage>
</organism>
<protein>
    <submittedName>
        <fullName evidence="1">Uncharacterized protein</fullName>
    </submittedName>
</protein>
<comment type="caution">
    <text evidence="1">The sequence shown here is derived from an EMBL/GenBank/DDBJ whole genome shotgun (WGS) entry which is preliminary data.</text>
</comment>
<reference evidence="1" key="1">
    <citation type="submission" date="2022-10" db="EMBL/GenBank/DDBJ databases">
        <title>Culturing micro-colonial fungi from biological soil crusts in the Mojave desert and describing Neophaeococcomyces mojavensis, and introducing the new genera and species Taxawa tesnikishii.</title>
        <authorList>
            <person name="Kurbessoian T."/>
            <person name="Stajich J.E."/>
        </authorList>
    </citation>
    <scope>NUCLEOTIDE SEQUENCE</scope>
    <source>
        <strain evidence="1">JES_115</strain>
    </source>
</reference>
<keyword evidence="2" id="KW-1185">Reference proteome</keyword>
<gene>
    <name evidence="1" type="ORF">H2199_008308</name>
</gene>